<dbReference type="RefSeq" id="XP_018642968.1">
    <property type="nucleotide sequence ID" value="XM_018784313.1"/>
</dbReference>
<keyword evidence="4" id="KW-0067">ATP-binding</keyword>
<dbReference type="EMBL" id="LVLB01000006">
    <property type="protein sequence ID" value="KYO02228.1"/>
    <property type="molecule type" value="Genomic_DNA"/>
</dbReference>
<reference evidence="7 8" key="1">
    <citation type="journal article" date="2016" name="Nat. Commun.">
        <title>Genomes of cryptic chimpanzee Plasmodium species reveal key evolutionary events leading to human malaria.</title>
        <authorList>
            <person name="Sundararaman S.A."/>
            <person name="Plenderleith L.J."/>
            <person name="Liu W."/>
            <person name="Loy D.E."/>
            <person name="Learn G.H."/>
            <person name="Li Y."/>
            <person name="Shaw K.S."/>
            <person name="Ayouba A."/>
            <person name="Peeters M."/>
            <person name="Speede S."/>
            <person name="Shaw G.M."/>
            <person name="Bushman F.D."/>
            <person name="Brisson D."/>
            <person name="Rayner J.C."/>
            <person name="Sharp P.M."/>
            <person name="Hahn B.H."/>
        </authorList>
    </citation>
    <scope>NUCLEOTIDE SEQUENCE [LARGE SCALE GENOMIC DNA]</scope>
    <source>
        <strain evidence="7 8">SY75</strain>
    </source>
</reference>
<keyword evidence="2" id="KW-0547">Nucleotide-binding</keyword>
<dbReference type="InterPro" id="IPR020568">
    <property type="entry name" value="Ribosomal_Su5_D2-typ_SF"/>
</dbReference>
<dbReference type="GO" id="GO:0005524">
    <property type="term" value="F:ATP binding"/>
    <property type="evidence" value="ECO:0007669"/>
    <property type="project" value="UniProtKB-KW"/>
</dbReference>
<dbReference type="Pfam" id="PF00288">
    <property type="entry name" value="GHMP_kinases_N"/>
    <property type="match status" value="1"/>
</dbReference>
<dbReference type="SUPFAM" id="SSF54211">
    <property type="entry name" value="Ribosomal protein S5 domain 2-like"/>
    <property type="match status" value="1"/>
</dbReference>
<dbReference type="InterPro" id="IPR014721">
    <property type="entry name" value="Ribsml_uS5_D2-typ_fold_subgr"/>
</dbReference>
<comment type="caution">
    <text evidence="7">The sequence shown here is derived from an EMBL/GenBank/DDBJ whole genome shotgun (WGS) entry which is preliminary data.</text>
</comment>
<evidence type="ECO:0000256" key="5">
    <source>
        <dbReference type="SAM" id="Phobius"/>
    </source>
</evidence>
<name>A0A151LSR1_9APIC</name>
<dbReference type="PANTHER" id="PTHR43527">
    <property type="entry name" value="4-DIPHOSPHOCYTIDYL-2-C-METHYL-D-ERYTHRITOL KINASE, CHLOROPLASTIC"/>
    <property type="match status" value="1"/>
</dbReference>
<proteinExistence type="predicted"/>
<dbReference type="Proteomes" id="UP000076004">
    <property type="component" value="Unassembled WGS sequence"/>
</dbReference>
<keyword evidence="1" id="KW-0808">Transferase</keyword>
<dbReference type="VEuPathDB" id="PlasmoDB:PGSY75_0503100"/>
<evidence type="ECO:0000313" key="7">
    <source>
        <dbReference type="EMBL" id="KYO02228.1"/>
    </source>
</evidence>
<dbReference type="PANTHER" id="PTHR43527:SF2">
    <property type="entry name" value="4-DIPHOSPHOCYTIDYL-2-C-METHYL-D-ERYTHRITOL KINASE, CHLOROPLASTIC"/>
    <property type="match status" value="1"/>
</dbReference>
<protein>
    <submittedName>
        <fullName evidence="7">Putative 4-diphosphocytidyl-2-C-methyl-D-erythritol kinase</fullName>
    </submittedName>
</protein>
<dbReference type="Gene3D" id="3.30.230.10">
    <property type="match status" value="1"/>
</dbReference>
<evidence type="ECO:0000256" key="1">
    <source>
        <dbReference type="ARBA" id="ARBA00022679"/>
    </source>
</evidence>
<dbReference type="Gene3D" id="3.30.70.890">
    <property type="entry name" value="GHMP kinase, C-terminal domain"/>
    <property type="match status" value="1"/>
</dbReference>
<dbReference type="KEGG" id="pgab:PGSY75_0503100"/>
<organism evidence="7 8">
    <name type="scientific">Plasmodium gaboni</name>
    <dbReference type="NCBI Taxonomy" id="647221"/>
    <lineage>
        <taxon>Eukaryota</taxon>
        <taxon>Sar</taxon>
        <taxon>Alveolata</taxon>
        <taxon>Apicomplexa</taxon>
        <taxon>Aconoidasida</taxon>
        <taxon>Haemosporida</taxon>
        <taxon>Plasmodiidae</taxon>
        <taxon>Plasmodium</taxon>
        <taxon>Plasmodium (Laverania)</taxon>
    </lineage>
</organism>
<evidence type="ECO:0000313" key="8">
    <source>
        <dbReference type="Proteomes" id="UP000076004"/>
    </source>
</evidence>
<evidence type="ECO:0000256" key="4">
    <source>
        <dbReference type="ARBA" id="ARBA00022840"/>
    </source>
</evidence>
<dbReference type="GeneID" id="29774925"/>
<evidence type="ECO:0000259" key="6">
    <source>
        <dbReference type="Pfam" id="PF00288"/>
    </source>
</evidence>
<evidence type="ECO:0000256" key="3">
    <source>
        <dbReference type="ARBA" id="ARBA00022777"/>
    </source>
</evidence>
<keyword evidence="5" id="KW-1133">Transmembrane helix</keyword>
<gene>
    <name evidence="7" type="ORF">PGSY75_0503100</name>
</gene>
<dbReference type="VEuPathDB" id="PlasmoDB:PGABG01_0502000"/>
<evidence type="ECO:0000256" key="2">
    <source>
        <dbReference type="ARBA" id="ARBA00022741"/>
    </source>
</evidence>
<feature type="transmembrane region" description="Helical" evidence="5">
    <location>
        <begin position="6"/>
        <end position="25"/>
    </location>
</feature>
<dbReference type="InterPro" id="IPR036554">
    <property type="entry name" value="GHMP_kinase_C_sf"/>
</dbReference>
<keyword evidence="5" id="KW-0472">Membrane</keyword>
<keyword evidence="3 7" id="KW-0418">Kinase</keyword>
<feature type="domain" description="GHMP kinase N-terminal" evidence="6">
    <location>
        <begin position="256"/>
        <end position="325"/>
    </location>
</feature>
<keyword evidence="5" id="KW-0812">Transmembrane</keyword>
<dbReference type="AlphaFoldDB" id="A0A151LSR1"/>
<dbReference type="SUPFAM" id="SSF55060">
    <property type="entry name" value="GHMP Kinase, C-terminal domain"/>
    <property type="match status" value="1"/>
</dbReference>
<accession>A0A151LSR1</accession>
<dbReference type="GO" id="GO:0050515">
    <property type="term" value="F:4-(cytidine 5'-diphospho)-2-C-methyl-D-erythritol kinase activity"/>
    <property type="evidence" value="ECO:0007669"/>
    <property type="project" value="TreeGrafter"/>
</dbReference>
<sequence>MNLLLYLKYVLFYFFCTHLFFVHVITKHNLNKEKGYIIKNDYKYKRKRKHNNLKKKAFFILCNNCRTNNNKFYIIFNKKRGENICNVKKTKGFVYLRLNNKDHVEKNNVVNNNKEIEKLLLDVLGDRPNWYDSKYFSPAKINLFLRLKEKKETYNEVSTLMHSLNLGDDIFIRVLKKEDQNKLRHFLHPCESGDFLTTVRIEDENIGKETLKEDYKIDEFNRNDKGLFKNMKEDVMIEAHENLAYEYNHYPLNDDNIIIKVLKRYREEFNISDEIRFLIHVNKRIPIFSGVGGGSSNGATVFYFLENNFYKYFKGDPLKENDFLKTIGSDISFFSSSGFAYCSGKGNNVTDLKNIEANIKDKDIYLFKIDDGLSSKLVYKNVDYKKIVQYNPVNLLKCLINTPENDDIIKQIEEKEKNFVNTFIPLDNRDNLQNIFVNDLEHSAFYIIKKLQDLKEYLRNQNMFDVVSMSGSGSSLFALSNKKKSQTHEISSSYQKEGIKKLINDIKIKFNMNVRVYLCDALRKAHNAWYDPTKLAHEFK</sequence>
<dbReference type="InterPro" id="IPR006204">
    <property type="entry name" value="GHMP_kinase_N_dom"/>
</dbReference>